<accession>A0A4R5DVP6</accession>
<dbReference type="EMBL" id="SMFL01000003">
    <property type="protein sequence ID" value="TDE16634.1"/>
    <property type="molecule type" value="Genomic_DNA"/>
</dbReference>
<name>A0A4R5DVP6_9BACT</name>
<evidence type="ECO:0000313" key="1">
    <source>
        <dbReference type="EMBL" id="TDE16634.1"/>
    </source>
</evidence>
<comment type="caution">
    <text evidence="1">The sequence shown here is derived from an EMBL/GenBank/DDBJ whole genome shotgun (WGS) entry which is preliminary data.</text>
</comment>
<dbReference type="OrthoDB" id="9799670at2"/>
<dbReference type="AlphaFoldDB" id="A0A4R5DVP6"/>
<dbReference type="Proteomes" id="UP000294850">
    <property type="component" value="Unassembled WGS sequence"/>
</dbReference>
<gene>
    <name evidence="1" type="ORF">E0F88_10405</name>
</gene>
<reference evidence="1 2" key="1">
    <citation type="submission" date="2019-03" db="EMBL/GenBank/DDBJ databases">
        <title>Dyadobacter AR-3-6 sp. nov., isolated from arctic soil.</title>
        <authorList>
            <person name="Chaudhary D.K."/>
        </authorList>
    </citation>
    <scope>NUCLEOTIDE SEQUENCE [LARGE SCALE GENOMIC DNA]</scope>
    <source>
        <strain evidence="1 2">AR-3-6</strain>
    </source>
</reference>
<sequence>MKVKYDKETDILSIRLSNLMVAESDEDKKGVILDYSADGLLVGIEILNASKSDIHPSKVEYEFA</sequence>
<dbReference type="Pfam" id="PF10049">
    <property type="entry name" value="DUF2283"/>
    <property type="match status" value="1"/>
</dbReference>
<dbReference type="PANTHER" id="PTHR37029:SF1">
    <property type="entry name" value="SSR1768 PROTEIN"/>
    <property type="match status" value="1"/>
</dbReference>
<proteinExistence type="predicted"/>
<evidence type="ECO:0000313" key="2">
    <source>
        <dbReference type="Proteomes" id="UP000294850"/>
    </source>
</evidence>
<dbReference type="InterPro" id="IPR019270">
    <property type="entry name" value="DUF2283"/>
</dbReference>
<protein>
    <submittedName>
        <fullName evidence="1">DUF2283 domain-containing protein</fullName>
    </submittedName>
</protein>
<keyword evidence="2" id="KW-1185">Reference proteome</keyword>
<dbReference type="RefSeq" id="WP_131958166.1">
    <property type="nucleotide sequence ID" value="NZ_SMFL01000003.1"/>
</dbReference>
<dbReference type="PANTHER" id="PTHR37029">
    <property type="entry name" value="SSR1768 PROTEIN"/>
    <property type="match status" value="1"/>
</dbReference>
<organism evidence="1 2">
    <name type="scientific">Dyadobacter psychrotolerans</name>
    <dbReference type="NCBI Taxonomy" id="2541721"/>
    <lineage>
        <taxon>Bacteria</taxon>
        <taxon>Pseudomonadati</taxon>
        <taxon>Bacteroidota</taxon>
        <taxon>Cytophagia</taxon>
        <taxon>Cytophagales</taxon>
        <taxon>Spirosomataceae</taxon>
        <taxon>Dyadobacter</taxon>
    </lineage>
</organism>